<dbReference type="CDD" id="cd22231">
    <property type="entry name" value="RHH_NikR_HicB-like"/>
    <property type="match status" value="1"/>
</dbReference>
<protein>
    <submittedName>
        <fullName evidence="2">CopG family transcriptional regulator</fullName>
    </submittedName>
</protein>
<dbReference type="GO" id="GO:0006355">
    <property type="term" value="P:regulation of DNA-templated transcription"/>
    <property type="evidence" value="ECO:0007669"/>
    <property type="project" value="InterPro"/>
</dbReference>
<organism evidence="2 3">
    <name type="scientific">Candidatus Nanohalobium constans</name>
    <dbReference type="NCBI Taxonomy" id="2565781"/>
    <lineage>
        <taxon>Archaea</taxon>
        <taxon>Candidatus Nanohalarchaeota</taxon>
        <taxon>Candidatus Nanohalobia</taxon>
        <taxon>Candidatus Nanohalobiales</taxon>
        <taxon>Candidatus Nanohalobiaceae</taxon>
        <taxon>Candidatus Nanohalobium</taxon>
    </lineage>
</organism>
<sequence length="79" mass="9311">MDTLAVKVPEGQKRKLGEIAEEEGYPNTSEFVREMIREEINKRKVLRQEFVEEIEERVEQVENGEISLEDMKTNEELKS</sequence>
<name>A0A5Q0UEV1_9ARCH</name>
<dbReference type="Proteomes" id="UP000377803">
    <property type="component" value="Chromosome"/>
</dbReference>
<dbReference type="InterPro" id="IPR002145">
    <property type="entry name" value="CopG"/>
</dbReference>
<dbReference type="EMBL" id="CP040089">
    <property type="protein sequence ID" value="QGA80077.1"/>
    <property type="molecule type" value="Genomic_DNA"/>
</dbReference>
<dbReference type="GeneID" id="42364551"/>
<evidence type="ECO:0000259" key="1">
    <source>
        <dbReference type="Pfam" id="PF01402"/>
    </source>
</evidence>
<feature type="domain" description="Ribbon-helix-helix protein CopG" evidence="1">
    <location>
        <begin position="6"/>
        <end position="42"/>
    </location>
</feature>
<proteinExistence type="predicted"/>
<dbReference type="RefSeq" id="WP_153549815.1">
    <property type="nucleotide sequence ID" value="NZ_CP040089.1"/>
</dbReference>
<dbReference type="AlphaFoldDB" id="A0A5Q0UEV1"/>
<accession>A0A5Q0UEV1</accession>
<dbReference type="SUPFAM" id="SSF47598">
    <property type="entry name" value="Ribbon-helix-helix"/>
    <property type="match status" value="1"/>
</dbReference>
<reference evidence="3" key="1">
    <citation type="submission" date="2019-05" db="EMBL/GenBank/DDBJ databases">
        <title>Candidatus Nanohalobium constans, a novel model system to study the DPANN nano-sized archaea: genomic and physiological characterization of a nanoarchaeon co-cultured with its chitinotrophic host.</title>
        <authorList>
            <person name="La Cono V."/>
            <person name="Arcadi E."/>
            <person name="Crisafi F."/>
            <person name="Denaro R."/>
            <person name="La Spada G."/>
            <person name="Messina E."/>
            <person name="Smedile F."/>
            <person name="Toshchakov S.V."/>
            <person name="Shevchenko M.A."/>
            <person name="Golyshin P.N."/>
            <person name="Golyshina O.V."/>
            <person name="Ferrer M."/>
            <person name="Rohde M."/>
            <person name="Mushegian A."/>
            <person name="Sorokin D.Y."/>
            <person name="Giuliano L."/>
            <person name="Yakimov M.M."/>
        </authorList>
    </citation>
    <scope>NUCLEOTIDE SEQUENCE [LARGE SCALE GENOMIC DNA]</scope>
    <source>
        <strain evidence="3">LC1Nh</strain>
    </source>
</reference>
<dbReference type="Gene3D" id="1.10.1220.10">
    <property type="entry name" value="Met repressor-like"/>
    <property type="match status" value="1"/>
</dbReference>
<dbReference type="Pfam" id="PF01402">
    <property type="entry name" value="RHH_1"/>
    <property type="match status" value="1"/>
</dbReference>
<evidence type="ECO:0000313" key="3">
    <source>
        <dbReference type="Proteomes" id="UP000377803"/>
    </source>
</evidence>
<gene>
    <name evidence="2" type="ORF">LC1Nh_0170</name>
</gene>
<dbReference type="InterPro" id="IPR010985">
    <property type="entry name" value="Ribbon_hlx_hlx"/>
</dbReference>
<evidence type="ECO:0000313" key="2">
    <source>
        <dbReference type="EMBL" id="QGA80077.1"/>
    </source>
</evidence>
<dbReference type="InterPro" id="IPR013321">
    <property type="entry name" value="Arc_rbn_hlx_hlx"/>
</dbReference>
<keyword evidence="3" id="KW-1185">Reference proteome</keyword>
<dbReference type="KEGG" id="ncon:LC1Nh_0170"/>